<organism evidence="2">
    <name type="scientific">Salmonella enterica</name>
    <name type="common">Salmonella choleraesuis</name>
    <dbReference type="NCBI Taxonomy" id="28901"/>
    <lineage>
        <taxon>Bacteria</taxon>
        <taxon>Pseudomonadati</taxon>
        <taxon>Pseudomonadota</taxon>
        <taxon>Gammaproteobacteria</taxon>
        <taxon>Enterobacterales</taxon>
        <taxon>Enterobacteriaceae</taxon>
        <taxon>Salmonella</taxon>
    </lineage>
</organism>
<dbReference type="Gene3D" id="3.90.320.10">
    <property type="match status" value="1"/>
</dbReference>
<protein>
    <submittedName>
        <fullName evidence="2">DNA breaking-rejoining protein</fullName>
    </submittedName>
</protein>
<sequence>MSIKQEEYSFYYKVKNESARKRLGFKAGFFWCTAKKQSLALSRGELAMDAAGFDEADFARPVRVHFPVENDIPPEGVFDTKFCENREPGGEDGKTLTLIPGAASAVKSDETELADGAGTPAGENGIQESHNPSANPQLTVVATLPFRHRVLAQYIGDGEYLYHVDTDQKKEIACLEMDTQNTTVQNLILAAENVEPFKKAIEHDIHKAVNAYKQVFPVDGKVPELCTTIKFFKEWFSAEHINRGLLVKEWAERLKNKPAPVKKTGPHKVIVDEVNKPERPRRSEKPTHRTINYELACGFCEELDLNNLRPAMDFAKRIIAEDREDWKQMSMTVGIIPDIKGYDRQTIIDLVRKAPKAVHNGNPDLRRTWCESFLAVHGVRDPDWYEYVPDNTPTTHEENAARLRQAGKCLRDIEAGRFQCDEEKQQPTGELADEPATPEAVEQDTTEHHPDPQPLENEPPVSQTEAGYQKIRAELHEARKNIPPKNPVDVGKQLAAARGEYVEGISVPDDPKWVKTETSPRTNKPEIVTKVANGIFDVTALLKGSSIHGEKQEVETTVSEPEMPETKPEPQYTWPEYFEPGRYEGVPNDIYHAANGISSTMVKDARVSLMYYEGRHVSKTIKKERSKVLDMGNLVHVLALQPEILDAEFSIEPEIPEGALTTTATIRAVIDEYNASLTPQLSADEIKTLLEEYNSSLPAPVPLGGDKDAIGVAYLELPDDFKRIVGDDKNFTASTMKACIKEYNATLPPQVRTSGNRDALLEQLAIINPDLVAQEAQKPQPLKVSGAKADLIQAVKSVKPDAVFADELLDAWRENPGNKILVTRQQYETALAIQSALYAHPEAGKLLQNPTRAVEVSYFGIDDDTGLDIRVRPDVELEYEGLRIGFDLKTISMWDVKEDSLKSRLHREITMRDYHLSAGMYCNVADLDKFAWIFVNKDEGYHWVAVVWASDSLLELGKLEYRRTIRAIANAMDTGEWPAPVTADYTDELNDYDLRRLEALREMA</sequence>
<dbReference type="InterPro" id="IPR011604">
    <property type="entry name" value="PDDEXK-like_dom_sf"/>
</dbReference>
<dbReference type="EMBL" id="AAMGYI010000007">
    <property type="protein sequence ID" value="EDH2582226.1"/>
    <property type="molecule type" value="Genomic_DNA"/>
</dbReference>
<dbReference type="AlphaFoldDB" id="A0A633IZS9"/>
<dbReference type="Pfam" id="PF06630">
    <property type="entry name" value="Exonuc_VIII"/>
    <property type="match status" value="1"/>
</dbReference>
<feature type="region of interest" description="Disordered" evidence="1">
    <location>
        <begin position="419"/>
        <end position="466"/>
    </location>
</feature>
<feature type="region of interest" description="Disordered" evidence="1">
    <location>
        <begin position="549"/>
        <end position="573"/>
    </location>
</feature>
<evidence type="ECO:0000313" key="2">
    <source>
        <dbReference type="EMBL" id="EDH2582226.1"/>
    </source>
</evidence>
<dbReference type="GO" id="GO:0051908">
    <property type="term" value="F:double-stranded DNA 5'-3' DNA exonuclease activity"/>
    <property type="evidence" value="ECO:0007669"/>
    <property type="project" value="InterPro"/>
</dbReference>
<name>A0A633IZS9_SALER</name>
<accession>A0A633IZS9</accession>
<comment type="caution">
    <text evidence="2">The sequence shown here is derived from an EMBL/GenBank/DDBJ whole genome shotgun (WGS) entry which is preliminary data.</text>
</comment>
<gene>
    <name evidence="2" type="ORF">GC701_09060</name>
</gene>
<reference evidence="2" key="1">
    <citation type="submission" date="2019-10" db="EMBL/GenBank/DDBJ databases">
        <authorList>
            <consortium name="NARMS: The National Antimicrobial Resistance Monitoring System"/>
        </authorList>
    </citation>
    <scope>NUCLEOTIDE SEQUENCE</scope>
    <source>
        <strain evidence="2">19CO03CB11-S1</strain>
    </source>
</reference>
<dbReference type="InterPro" id="IPR010584">
    <property type="entry name" value="ExoDNase_VIII"/>
</dbReference>
<evidence type="ECO:0000256" key="1">
    <source>
        <dbReference type="SAM" id="MobiDB-lite"/>
    </source>
</evidence>
<proteinExistence type="predicted"/>
<feature type="region of interest" description="Disordered" evidence="1">
    <location>
        <begin position="113"/>
        <end position="134"/>
    </location>
</feature>